<protein>
    <submittedName>
        <fullName evidence="1">Uncharacterized protein</fullName>
    </submittedName>
</protein>
<evidence type="ECO:0000313" key="1">
    <source>
        <dbReference type="EMBL" id="KAL0125084.1"/>
    </source>
</evidence>
<dbReference type="AlphaFoldDB" id="A0AAW2GE07"/>
<comment type="caution">
    <text evidence="1">The sequence shown here is derived from an EMBL/GenBank/DDBJ whole genome shotgun (WGS) entry which is preliminary data.</text>
</comment>
<gene>
    <name evidence="1" type="ORF">PUN28_004316</name>
</gene>
<keyword evidence="2" id="KW-1185">Reference proteome</keyword>
<dbReference type="EMBL" id="JADYXP020000004">
    <property type="protein sequence ID" value="KAL0125084.1"/>
    <property type="molecule type" value="Genomic_DNA"/>
</dbReference>
<sequence>MKPILAKLTLHKRHLQIRRLYFFWFSSLAHRRRFAEIELPLAYNAKQCRNKIRHFTSYVVYLTPVVQHSHIFQHLAQQSLRLLTIRSRGTFYSQLRLGSCMLRTAFRHLVEARKPHAPLPSPPESRSSYSQIQYKSASSCSLLFCYSFLLTLDARTNSGQWCRIEHLFYRSTRISRESARRNGTRRIWRDSARSRY</sequence>
<name>A0AAW2GE07_9HYME</name>
<proteinExistence type="predicted"/>
<organism evidence="1 2">
    <name type="scientific">Cardiocondyla obscurior</name>
    <dbReference type="NCBI Taxonomy" id="286306"/>
    <lineage>
        <taxon>Eukaryota</taxon>
        <taxon>Metazoa</taxon>
        <taxon>Ecdysozoa</taxon>
        <taxon>Arthropoda</taxon>
        <taxon>Hexapoda</taxon>
        <taxon>Insecta</taxon>
        <taxon>Pterygota</taxon>
        <taxon>Neoptera</taxon>
        <taxon>Endopterygota</taxon>
        <taxon>Hymenoptera</taxon>
        <taxon>Apocrita</taxon>
        <taxon>Aculeata</taxon>
        <taxon>Formicoidea</taxon>
        <taxon>Formicidae</taxon>
        <taxon>Myrmicinae</taxon>
        <taxon>Cardiocondyla</taxon>
    </lineage>
</organism>
<accession>A0AAW2GE07</accession>
<reference evidence="1 2" key="1">
    <citation type="submission" date="2023-03" db="EMBL/GenBank/DDBJ databases">
        <title>High recombination rates correlate with genetic variation in Cardiocondyla obscurior ants.</title>
        <authorList>
            <person name="Errbii M."/>
        </authorList>
    </citation>
    <scope>NUCLEOTIDE SEQUENCE [LARGE SCALE GENOMIC DNA]</scope>
    <source>
        <strain evidence="1">Alpha-2009</strain>
        <tissue evidence="1">Whole body</tissue>
    </source>
</reference>
<dbReference type="Proteomes" id="UP001430953">
    <property type="component" value="Unassembled WGS sequence"/>
</dbReference>
<evidence type="ECO:0000313" key="2">
    <source>
        <dbReference type="Proteomes" id="UP001430953"/>
    </source>
</evidence>